<name>B9Z501_9NEIS</name>
<organism evidence="2 3">
    <name type="scientific">Pseudogulbenkiania ferrooxidans 2002</name>
    <dbReference type="NCBI Taxonomy" id="279714"/>
    <lineage>
        <taxon>Bacteria</taxon>
        <taxon>Pseudomonadati</taxon>
        <taxon>Pseudomonadota</taxon>
        <taxon>Betaproteobacteria</taxon>
        <taxon>Neisseriales</taxon>
        <taxon>Chromobacteriaceae</taxon>
        <taxon>Pseudogulbenkiania</taxon>
    </lineage>
</organism>
<protein>
    <submittedName>
        <fullName evidence="2">Uncharacterized protein</fullName>
    </submittedName>
</protein>
<comment type="caution">
    <text evidence="2">The sequence shown here is derived from an EMBL/GenBank/DDBJ whole genome shotgun (WGS) entry which is preliminary data.</text>
</comment>
<reference evidence="2 3" key="1">
    <citation type="submission" date="2009-02" db="EMBL/GenBank/DDBJ databases">
        <title>Sequencing of the draft genome and assembly of Lutiella nitroferrum 2002.</title>
        <authorList>
            <consortium name="US DOE Joint Genome Institute (JGI-PGF)"/>
            <person name="Lucas S."/>
            <person name="Copeland A."/>
            <person name="Lapidus A."/>
            <person name="Glavina del Rio T."/>
            <person name="Tice H."/>
            <person name="Bruce D."/>
            <person name="Goodwin L."/>
            <person name="Pitluck S."/>
            <person name="Larimer F."/>
            <person name="Land M.L."/>
            <person name="Hauser L."/>
            <person name="Coates J.D."/>
        </authorList>
    </citation>
    <scope>NUCLEOTIDE SEQUENCE [LARGE SCALE GENOMIC DNA]</scope>
    <source>
        <strain evidence="2 3">2002</strain>
    </source>
</reference>
<keyword evidence="1" id="KW-1133">Transmembrane helix</keyword>
<keyword evidence="3" id="KW-1185">Reference proteome</keyword>
<accession>B9Z501</accession>
<evidence type="ECO:0000256" key="1">
    <source>
        <dbReference type="SAM" id="Phobius"/>
    </source>
</evidence>
<evidence type="ECO:0000313" key="3">
    <source>
        <dbReference type="Proteomes" id="UP000003165"/>
    </source>
</evidence>
<dbReference type="RefSeq" id="WP_008954456.1">
    <property type="nucleotide sequence ID" value="NZ_ACIS01000006.1"/>
</dbReference>
<keyword evidence="1" id="KW-0812">Transmembrane</keyword>
<keyword evidence="1" id="KW-0472">Membrane</keyword>
<evidence type="ECO:0000313" key="2">
    <source>
        <dbReference type="EMBL" id="EEG08233.1"/>
    </source>
</evidence>
<gene>
    <name evidence="2" type="ORF">FuraDRAFT_2436</name>
</gene>
<dbReference type="Proteomes" id="UP000003165">
    <property type="component" value="Unassembled WGS sequence"/>
</dbReference>
<sequence>MSAESRASTAGWQFEKRINLGDILSSVALVGTLAVFMITLDKRVTVLEEKQTQQVAIDRQQDERVKDLNNEVKGELKDISAKLDKLVERQLDARGGK</sequence>
<proteinExistence type="predicted"/>
<dbReference type="EMBL" id="ACIS01000006">
    <property type="protein sequence ID" value="EEG08233.1"/>
    <property type="molecule type" value="Genomic_DNA"/>
</dbReference>
<dbReference type="AlphaFoldDB" id="B9Z501"/>
<feature type="transmembrane region" description="Helical" evidence="1">
    <location>
        <begin position="20"/>
        <end position="40"/>
    </location>
</feature>